<protein>
    <submittedName>
        <fullName evidence="1">Uncharacterized protein</fullName>
    </submittedName>
</protein>
<evidence type="ECO:0000313" key="2">
    <source>
        <dbReference type="Proteomes" id="UP000615755"/>
    </source>
</evidence>
<keyword evidence="2" id="KW-1185">Reference proteome</keyword>
<evidence type="ECO:0000313" key="1">
    <source>
        <dbReference type="EMBL" id="MBE0370809.1"/>
    </source>
</evidence>
<name>A0ABR9EIQ6_9GAMM</name>
<accession>A0ABR9EIQ6</accession>
<dbReference type="RefSeq" id="WP_192509854.1">
    <property type="nucleotide sequence ID" value="NZ_AQGV01000015.1"/>
</dbReference>
<dbReference type="EMBL" id="AQGV01000015">
    <property type="protein sequence ID" value="MBE0370809.1"/>
    <property type="molecule type" value="Genomic_DNA"/>
</dbReference>
<dbReference type="Proteomes" id="UP000615755">
    <property type="component" value="Unassembled WGS sequence"/>
</dbReference>
<comment type="caution">
    <text evidence="1">The sequence shown here is derived from an EMBL/GenBank/DDBJ whole genome shotgun (WGS) entry which is preliminary data.</text>
</comment>
<sequence length="174" mass="19904">MAQLRNREEAFKKFESLVCSYKGKEDLLYSSNEAKTRLLLIDEILEILGWDKSSFNPETYIPKAGFSDYLLTIDDNPRLVVEAKRIGDTFRTAKSKLLKREYEVRYFKRAFKSSFSDVIEQAKDYCIETKVPFALLTNGAEWVALQLLTLPGVSIDTAKGICFRRSLSSTCFGI</sequence>
<reference evidence="1 2" key="1">
    <citation type="submission" date="2015-03" db="EMBL/GenBank/DDBJ databases">
        <title>Genome sequence of Pseudoalteromonas aurantia.</title>
        <authorList>
            <person name="Xie B.-B."/>
            <person name="Rong J.-C."/>
            <person name="Qin Q.-L."/>
            <person name="Zhang Y.-Z."/>
        </authorList>
    </citation>
    <scope>NUCLEOTIDE SEQUENCE [LARGE SCALE GENOMIC DNA]</scope>
    <source>
        <strain evidence="1 2">208</strain>
    </source>
</reference>
<organism evidence="1 2">
    <name type="scientific">Pseudoalteromonas aurantia 208</name>
    <dbReference type="NCBI Taxonomy" id="1314867"/>
    <lineage>
        <taxon>Bacteria</taxon>
        <taxon>Pseudomonadati</taxon>
        <taxon>Pseudomonadota</taxon>
        <taxon>Gammaproteobacteria</taxon>
        <taxon>Alteromonadales</taxon>
        <taxon>Pseudoalteromonadaceae</taxon>
        <taxon>Pseudoalteromonas</taxon>
    </lineage>
</organism>
<gene>
    <name evidence="1" type="ORF">PAUR_b0911</name>
</gene>
<proteinExistence type="predicted"/>